<dbReference type="RefSeq" id="XP_003859500.1">
    <property type="nucleotide sequence ID" value="XM_003859452.1"/>
</dbReference>
<reference evidence="4" key="3">
    <citation type="submission" date="2011-02" db="EMBL/GenBank/DDBJ databases">
        <title>Whole genome sequencing of Leishmania donovani clinical lines reveals dynamic variation related to drug resistance.</title>
        <authorList>
            <person name="Downing T."/>
            <person name="Imamura H."/>
            <person name="Sanders M."/>
            <person name="Decuypere S."/>
            <person name="Hertz-Fowler C."/>
            <person name="Clark T.G."/>
            <person name="Rijal S."/>
            <person name="Sundar S."/>
            <person name="Quail M.A."/>
            <person name="De Doncker S."/>
            <person name="Maes I."/>
            <person name="Vanaerschot M."/>
            <person name="Stark O."/>
            <person name="Schonian G."/>
            <person name="Dujardin J.C."/>
            <person name="Berriman M."/>
        </authorList>
    </citation>
    <scope>NUCLEOTIDE SEQUENCE [LARGE SCALE GENOMIC DNA]</scope>
    <source>
        <strain evidence="4">BPK282A1</strain>
    </source>
</reference>
<evidence type="ECO:0000313" key="5">
    <source>
        <dbReference type="Proteomes" id="UP000274082"/>
    </source>
</evidence>
<dbReference type="EMBL" id="FR799601">
    <property type="protein sequence ID" value="CBZ32791.1"/>
    <property type="molecule type" value="Genomic_DNA"/>
</dbReference>
<organism evidence="1 5">
    <name type="scientific">Leishmania donovani</name>
    <dbReference type="NCBI Taxonomy" id="5661"/>
    <lineage>
        <taxon>Eukaryota</taxon>
        <taxon>Discoba</taxon>
        <taxon>Euglenozoa</taxon>
        <taxon>Kinetoplastea</taxon>
        <taxon>Metakinetoplastina</taxon>
        <taxon>Trypanosomatida</taxon>
        <taxon>Trypanosomatidae</taxon>
        <taxon>Leishmaniinae</taxon>
        <taxon>Leishmania</taxon>
    </lineage>
</organism>
<accession>A0A3S7WT67</accession>
<evidence type="ECO:0000313" key="4">
    <source>
        <dbReference type="Proteomes" id="UP000008980"/>
    </source>
</evidence>
<dbReference type="KEGG" id="ldo:LDBPK_141330"/>
<evidence type="ECO:0000313" key="2">
    <source>
        <dbReference type="EMBL" id="CBZ32791.1"/>
    </source>
</evidence>
<reference evidence="2" key="2">
    <citation type="submission" date="2011-01" db="EMBL/GenBank/DDBJ databases">
        <authorList>
            <person name="Zhao B.P."/>
            <person name="Ren Z.A."/>
            <person name="Li C.D."/>
        </authorList>
    </citation>
    <scope>NUCLEOTIDE SEQUENCE</scope>
    <source>
        <strain evidence="2">BPK282A1</strain>
    </source>
</reference>
<dbReference type="EMBL" id="RHLC01000026">
    <property type="protein sequence ID" value="TPP46315.1"/>
    <property type="molecule type" value="Genomic_DNA"/>
</dbReference>
<reference evidence="2 4" key="1">
    <citation type="journal article" date="2011" name="Genome Res.">
        <title>Whole genome sequencing of multiple Leishmania donovani clinical isolates provides insights into population structure and mechanisms of drug resistance.</title>
        <authorList>
            <person name="Downing T."/>
            <person name="Imamura H."/>
            <person name="Decuypere S."/>
            <person name="Clark T.G."/>
            <person name="Coombs G.H."/>
            <person name="Cotton J.A."/>
            <person name="Hilley J.D."/>
            <person name="de Doncker S."/>
            <person name="Maes I."/>
            <person name="Mottram J.C."/>
            <person name="Quail M.A."/>
            <person name="Rijal S."/>
            <person name="Sanders M."/>
            <person name="Schonian G."/>
            <person name="Stark O."/>
            <person name="Sundar S."/>
            <person name="Vanaerschot M."/>
            <person name="Hertz-Fowler C."/>
            <person name="Dujardin J.C."/>
            <person name="Berriman M."/>
        </authorList>
    </citation>
    <scope>NUCLEOTIDE SEQUENCE [LARGE SCALE GENOMIC DNA]</scope>
    <source>
        <strain evidence="2 4">BPK282A1</strain>
    </source>
</reference>
<dbReference type="VEuPathDB" id="TriTrypDB:LdCL_140019200"/>
<keyword evidence="5" id="KW-1185">Reference proteome</keyword>
<dbReference type="AlphaFoldDB" id="A0A3S7WT67"/>
<dbReference type="GeneID" id="13391131"/>
<dbReference type="Proteomes" id="UP000008980">
    <property type="component" value="Chromosome 14"/>
</dbReference>
<gene>
    <name evidence="3" type="ORF">CGC21_5070</name>
    <name evidence="2" type="ORF">LDBPK_141330</name>
    <name evidence="1" type="ORF">LdCL_140019200</name>
</gene>
<protein>
    <submittedName>
        <fullName evidence="1">Uncharacterized protein</fullName>
    </submittedName>
</protein>
<dbReference type="VEuPathDB" id="TriTrypDB:LDHU3_14.1670"/>
<name>A0A3S7WT67_LEIDO</name>
<proteinExistence type="predicted"/>
<evidence type="ECO:0000313" key="6">
    <source>
        <dbReference type="Proteomes" id="UP000318447"/>
    </source>
</evidence>
<dbReference type="Proteomes" id="UP000274082">
    <property type="component" value="Chromosome 14"/>
</dbReference>
<dbReference type="EMBL" id="CP029513">
    <property type="protein sequence ID" value="AYU77384.1"/>
    <property type="molecule type" value="Genomic_DNA"/>
</dbReference>
<reference evidence="6" key="5">
    <citation type="submission" date="2019-02" db="EMBL/GenBank/DDBJ databases">
        <title>FDA dAtabase for Regulatory Grade micrObial Sequences (FDA-ARGOS): Supporting development and validation of Infectious Disease Dx tests.</title>
        <authorList>
            <person name="Duncan R."/>
            <person name="Fisher C."/>
            <person name="Tallon L."/>
            <person name="Sadzewicz L."/>
            <person name="Sengamalay N."/>
            <person name="Ott S."/>
            <person name="Godinez A."/>
            <person name="Nagaraj S."/>
            <person name="Vavikolanu K."/>
            <person name="Nadendla S."/>
            <person name="Aluvathingal J."/>
            <person name="Sichtig H."/>
        </authorList>
    </citation>
    <scope>NUCLEOTIDE SEQUENCE [LARGE SCALE GENOMIC DNA]</scope>
    <source>
        <strain evidence="6">FDAARGOS_361</strain>
    </source>
</reference>
<accession>E9BC15</accession>
<evidence type="ECO:0000313" key="1">
    <source>
        <dbReference type="EMBL" id="AYU77384.1"/>
    </source>
</evidence>
<dbReference type="Proteomes" id="UP000318447">
    <property type="component" value="Unassembled WGS sequence"/>
</dbReference>
<dbReference type="VEuPathDB" id="TriTrypDB:LdBPK_141330.1"/>
<reference evidence="1 5" key="4">
    <citation type="journal article" date="2018" name="Sci. Rep.">
        <title>A complete Leishmania donovani reference genome identifies novel genetic variations associated with virulence.</title>
        <authorList>
            <person name="Lypaczewski P."/>
            <person name="Hoshizaki J."/>
            <person name="Zhang W.-W."/>
            <person name="McCall L.-I."/>
            <person name="Torcivia-Rodriguez J."/>
            <person name="Simonyan V."/>
            <person name="Kaur A."/>
            <person name="Dewar K."/>
            <person name="Matlashewski G."/>
        </authorList>
    </citation>
    <scope>NUCLEOTIDE SEQUENCE [LARGE SCALE GENOMIC DNA]</scope>
    <source>
        <strain evidence="1 5">LdCL</strain>
    </source>
</reference>
<sequence length="205" mass="22088">MTSCERNSSRRPAPLALGVVVSVALVLLGVCGVPAQAATVTDLKNAIKNELSRIDIGMTDFYSSLSVSPTVQQQYCTTAITSRAAGLSLTMESLSTPYGVLATEYGFLIYKDTFVFGPSIKLIGASAWPNGTLTTDIQSGKNILVPYLTNTVVFVTGIIENGDGKQNILPMMRSMMVDSYLCAYMHMNVADLYRNTFRAAFAELA</sequence>
<dbReference type="OMA" id="VQQQYCT"/>
<reference evidence="3" key="6">
    <citation type="submission" date="2019-02" db="EMBL/GenBank/DDBJ databases">
        <title>FDA dAtabase for Regulatory Grade micrObial Sequences (FDA-ARGOS): Supporting development and validation of Infectious Disease Dx tests.</title>
        <authorList>
            <person name="Duncan R."/>
            <person name="Fisher C."/>
            <person name="Tallon L.J."/>
            <person name="Sadzewicz L."/>
            <person name="Sengamalay N."/>
            <person name="Ott S."/>
            <person name="Godinez A."/>
            <person name="Nagaraj S."/>
            <person name="Nadendla S."/>
            <person name="Sichtig H."/>
        </authorList>
    </citation>
    <scope>NUCLEOTIDE SEQUENCE</scope>
    <source>
        <strain evidence="3">FDAARGOS_361</strain>
    </source>
</reference>
<dbReference type="OrthoDB" id="260148at2759"/>
<evidence type="ECO:0000313" key="3">
    <source>
        <dbReference type="EMBL" id="TPP46315.1"/>
    </source>
</evidence>